<feature type="transmembrane region" description="Helical" evidence="1">
    <location>
        <begin position="31"/>
        <end position="51"/>
    </location>
</feature>
<evidence type="ECO:0000256" key="2">
    <source>
        <dbReference type="SAM" id="SignalP"/>
    </source>
</evidence>
<feature type="chain" id="PRO_5031362078" description="G-protein coupled receptors family 1 profile domain-containing protein" evidence="2">
    <location>
        <begin position="22"/>
        <end position="294"/>
    </location>
</feature>
<dbReference type="AlphaFoldDB" id="A0A7S4LDP5"/>
<reference evidence="3" key="1">
    <citation type="submission" date="2021-01" db="EMBL/GenBank/DDBJ databases">
        <authorList>
            <person name="Corre E."/>
            <person name="Pelletier E."/>
            <person name="Niang G."/>
            <person name="Scheremetjew M."/>
            <person name="Finn R."/>
            <person name="Kale V."/>
            <person name="Holt S."/>
            <person name="Cochrane G."/>
            <person name="Meng A."/>
            <person name="Brown T."/>
            <person name="Cohen L."/>
        </authorList>
    </citation>
    <scope>NUCLEOTIDE SEQUENCE</scope>
    <source>
        <strain evidence="3">CCMP1594</strain>
    </source>
</reference>
<dbReference type="SUPFAM" id="SSF81321">
    <property type="entry name" value="Family A G protein-coupled receptor-like"/>
    <property type="match status" value="1"/>
</dbReference>
<feature type="signal peptide" evidence="2">
    <location>
        <begin position="1"/>
        <end position="21"/>
    </location>
</feature>
<evidence type="ECO:0000313" key="3">
    <source>
        <dbReference type="EMBL" id="CAE0822530.1"/>
    </source>
</evidence>
<organism evidence="3">
    <name type="scientific">Eutreptiella gymnastica</name>
    <dbReference type="NCBI Taxonomy" id="73025"/>
    <lineage>
        <taxon>Eukaryota</taxon>
        <taxon>Discoba</taxon>
        <taxon>Euglenozoa</taxon>
        <taxon>Euglenida</taxon>
        <taxon>Spirocuta</taxon>
        <taxon>Euglenophyceae</taxon>
        <taxon>Eutreptiales</taxon>
        <taxon>Eutreptiaceae</taxon>
        <taxon>Eutreptiella</taxon>
    </lineage>
</organism>
<gene>
    <name evidence="3" type="ORF">EGYM00163_LOCUS33731</name>
</gene>
<proteinExistence type="predicted"/>
<keyword evidence="1" id="KW-1133">Transmembrane helix</keyword>
<accession>A0A7S4LDP5</accession>
<dbReference type="EMBL" id="HBJA01097468">
    <property type="protein sequence ID" value="CAE0822530.1"/>
    <property type="molecule type" value="Transcribed_RNA"/>
</dbReference>
<evidence type="ECO:0008006" key="4">
    <source>
        <dbReference type="Google" id="ProtNLM"/>
    </source>
</evidence>
<name>A0A7S4LDP5_9EUGL</name>
<feature type="transmembrane region" description="Helical" evidence="1">
    <location>
        <begin position="248"/>
        <end position="268"/>
    </location>
</feature>
<feature type="transmembrane region" description="Helical" evidence="1">
    <location>
        <begin position="108"/>
        <end position="128"/>
    </location>
</feature>
<feature type="transmembrane region" description="Helical" evidence="1">
    <location>
        <begin position="214"/>
        <end position="236"/>
    </location>
</feature>
<keyword evidence="2" id="KW-0732">Signal</keyword>
<keyword evidence="1" id="KW-0812">Transmembrane</keyword>
<evidence type="ECO:0000256" key="1">
    <source>
        <dbReference type="SAM" id="Phobius"/>
    </source>
</evidence>
<protein>
    <recommendedName>
        <fullName evidence="4">G-protein coupled receptors family 1 profile domain-containing protein</fullName>
    </recommendedName>
</protein>
<feature type="transmembrane region" description="Helical" evidence="1">
    <location>
        <begin position="63"/>
        <end position="88"/>
    </location>
</feature>
<feature type="transmembrane region" description="Helical" evidence="1">
    <location>
        <begin position="140"/>
        <end position="161"/>
    </location>
</feature>
<feature type="transmembrane region" description="Helical" evidence="1">
    <location>
        <begin position="181"/>
        <end position="202"/>
    </location>
</feature>
<dbReference type="Gene3D" id="1.20.1070.10">
    <property type="entry name" value="Rhodopsin 7-helix transmembrane proteins"/>
    <property type="match status" value="1"/>
</dbReference>
<keyword evidence="1" id="KW-0472">Membrane</keyword>
<sequence>MAPNTRLATILLSCMVLPATAENVFTNGLIYLPIYLGIASLANVFLTLRAWQTWAKGQHAESTCLVTLMLSNAAWCVPCFVQCVGTAIQGEFWGGDIGCDVMGFYSAFATYSSQMATVLMALVTHQLVFSSAGPWNHLALLAAGAFGASALLALLPLVGVGSFVKYEGFCYIDYHNTAHCAVWLLVMVPCVLAVLYYYGAVYKFSALPPKVTQGLVLFWVVFLCGWVLGLPLIFLGLSGSAYPKGLNLTSAVLGHGMNLVNPILYGVFWHDWFVSNKSTYIVVQPDDDRGEASA</sequence>